<accession>A0A8H8CT63</accession>
<feature type="compositionally biased region" description="Pro residues" evidence="10">
    <location>
        <begin position="138"/>
        <end position="154"/>
    </location>
</feature>
<keyword evidence="6 9" id="KW-0819">tRNA processing</keyword>
<evidence type="ECO:0000256" key="3">
    <source>
        <dbReference type="ARBA" id="ARBA00022603"/>
    </source>
</evidence>
<dbReference type="UniPathway" id="UPA00989"/>
<keyword evidence="5 9" id="KW-0949">S-adenosyl-L-methionine</keyword>
<evidence type="ECO:0000256" key="2">
    <source>
        <dbReference type="ARBA" id="ARBA00022555"/>
    </source>
</evidence>
<dbReference type="EMBL" id="JAEVHI010000007">
    <property type="protein sequence ID" value="KAG5287883.1"/>
    <property type="molecule type" value="Genomic_DNA"/>
</dbReference>
<feature type="binding site" evidence="9">
    <location>
        <position position="222"/>
    </location>
    <ligand>
        <name>S-adenosyl-L-methionine</name>
        <dbReference type="ChEBI" id="CHEBI:59789"/>
    </ligand>
</feature>
<evidence type="ECO:0000256" key="9">
    <source>
        <dbReference type="HAMAP-Rule" id="MF_03055"/>
    </source>
</evidence>
<comment type="subunit">
    <text evidence="9">Forms a complex with TRM82.</text>
</comment>
<feature type="region of interest" description="Disordered" evidence="10">
    <location>
        <begin position="1"/>
        <end position="36"/>
    </location>
</feature>
<reference evidence="11 12" key="1">
    <citation type="submission" date="2021-01" db="EMBL/GenBank/DDBJ databases">
        <title>Chromosome-level genome assembly of a human fungal pathogen reveals clustering of transcriptionally co-regulated genes.</title>
        <authorList>
            <person name="Voorhies M."/>
            <person name="Cohen S."/>
            <person name="Shea T.P."/>
            <person name="Petrus S."/>
            <person name="Munoz J.F."/>
            <person name="Poplawski S."/>
            <person name="Goldman W.E."/>
            <person name="Michael T."/>
            <person name="Cuomo C.A."/>
            <person name="Sil A."/>
            <person name="Beyhan S."/>
        </authorList>
    </citation>
    <scope>NUCLEOTIDE SEQUENCE [LARGE SCALE GENOMIC DNA]</scope>
    <source>
        <strain evidence="11 12">G184AR</strain>
    </source>
</reference>
<feature type="binding site" evidence="9">
    <location>
        <begin position="317"/>
        <end position="319"/>
    </location>
    <ligand>
        <name>S-adenosyl-L-methionine</name>
        <dbReference type="ChEBI" id="CHEBI:59789"/>
    </ligand>
</feature>
<comment type="function">
    <text evidence="9">Catalyzes the formation of N(7)-methylguanine at position 46 (m7G46) in tRNA.</text>
</comment>
<dbReference type="VEuPathDB" id="FungiDB:I7I52_11804"/>
<feature type="region of interest" description="Disordered" evidence="10">
    <location>
        <begin position="136"/>
        <end position="191"/>
    </location>
</feature>
<gene>
    <name evidence="9" type="primary">TRM8</name>
    <name evidence="11" type="ORF">I7I52_11804</name>
</gene>
<keyword evidence="7 9" id="KW-0694">RNA-binding</keyword>
<feature type="active site" evidence="9">
    <location>
        <position position="225"/>
    </location>
</feature>
<evidence type="ECO:0000256" key="1">
    <source>
        <dbReference type="ARBA" id="ARBA00000142"/>
    </source>
</evidence>
<dbReference type="GO" id="GO:0000049">
    <property type="term" value="F:tRNA binding"/>
    <property type="evidence" value="ECO:0007669"/>
    <property type="project" value="UniProtKB-UniRule"/>
</dbReference>
<protein>
    <recommendedName>
        <fullName evidence="9">tRNA (guanine-N(7)-)-methyltransferase</fullName>
        <ecNumber evidence="9">2.1.1.33</ecNumber>
    </recommendedName>
    <alternativeName>
        <fullName evidence="9">Transfer RNA methyltransferase 8</fullName>
    </alternativeName>
    <alternativeName>
        <fullName evidence="9">tRNA (guanine(46)-N(7))-methyltransferase</fullName>
    </alternativeName>
    <alternativeName>
        <fullName evidence="9">tRNA(m7G46)-methyltransferase</fullName>
    </alternativeName>
</protein>
<feature type="binding site" evidence="9">
    <location>
        <begin position="202"/>
        <end position="203"/>
    </location>
    <ligand>
        <name>S-adenosyl-L-methionine</name>
        <dbReference type="ChEBI" id="CHEBI:59789"/>
    </ligand>
</feature>
<feature type="binding site" evidence="9">
    <location>
        <begin position="117"/>
        <end position="118"/>
    </location>
    <ligand>
        <name>S-adenosyl-L-methionine</name>
        <dbReference type="ChEBI" id="CHEBI:59789"/>
    </ligand>
</feature>
<dbReference type="SUPFAM" id="SSF53335">
    <property type="entry name" value="S-adenosyl-L-methionine-dependent methyltransferases"/>
    <property type="match status" value="1"/>
</dbReference>
<comment type="subcellular location">
    <subcellularLocation>
        <location evidence="9">Nucleus</location>
    </subcellularLocation>
</comment>
<dbReference type="GO" id="GO:0005634">
    <property type="term" value="C:nucleus"/>
    <property type="evidence" value="ECO:0007669"/>
    <property type="project" value="UniProtKB-SubCell"/>
</dbReference>
<evidence type="ECO:0000313" key="12">
    <source>
        <dbReference type="Proteomes" id="UP000670092"/>
    </source>
</evidence>
<dbReference type="InterPro" id="IPR003358">
    <property type="entry name" value="tRNA_(Gua-N-7)_MeTrfase_Trmb"/>
</dbReference>
<dbReference type="Gene3D" id="3.40.50.150">
    <property type="entry name" value="Vaccinia Virus protein VP39"/>
    <property type="match status" value="1"/>
</dbReference>
<dbReference type="InterPro" id="IPR025763">
    <property type="entry name" value="Trm8_euk"/>
</dbReference>
<feature type="binding site" evidence="9">
    <location>
        <position position="94"/>
    </location>
    <ligand>
        <name>S-adenosyl-L-methionine</name>
        <dbReference type="ChEBI" id="CHEBI:59789"/>
    </ligand>
</feature>
<evidence type="ECO:0000256" key="4">
    <source>
        <dbReference type="ARBA" id="ARBA00022679"/>
    </source>
</evidence>
<comment type="caution">
    <text evidence="11">The sequence shown here is derived from an EMBL/GenBank/DDBJ whole genome shotgun (WGS) entry which is preliminary data.</text>
</comment>
<comment type="similarity">
    <text evidence="9">Belongs to the class I-like SAM-binding methyltransferase superfamily. TrmB family.</text>
</comment>
<keyword evidence="4 9" id="KW-0808">Transferase</keyword>
<dbReference type="PROSITE" id="PS51625">
    <property type="entry name" value="SAM_MT_TRMB"/>
    <property type="match status" value="1"/>
</dbReference>
<evidence type="ECO:0000256" key="8">
    <source>
        <dbReference type="ARBA" id="ARBA00023242"/>
    </source>
</evidence>
<evidence type="ECO:0000313" key="11">
    <source>
        <dbReference type="EMBL" id="KAG5287883.1"/>
    </source>
</evidence>
<dbReference type="GO" id="GO:0043527">
    <property type="term" value="C:tRNA methyltransferase complex"/>
    <property type="evidence" value="ECO:0007669"/>
    <property type="project" value="TreeGrafter"/>
</dbReference>
<dbReference type="PANTHER" id="PTHR23417:SF16">
    <property type="entry name" value="TRNA (GUANINE-N(7)-)-METHYLTRANSFERASE"/>
    <property type="match status" value="1"/>
</dbReference>
<dbReference type="Proteomes" id="UP000670092">
    <property type="component" value="Unassembled WGS sequence"/>
</dbReference>
<dbReference type="InterPro" id="IPR029063">
    <property type="entry name" value="SAM-dependent_MTases_sf"/>
</dbReference>
<sequence>MASMQPSKRQKRREYRETQEQQIRSGEVQLPKKRLYRQRAHANPFSDHRLSYPISPAHMDWSTHYPAFVVPNPNNVNLSGTRRLTKDVEIADIGCGFGGLLVALAPLMPDTLMVGMELRAQVLEYVTDRIRALRAQRPAPPLPTEHTPSTPPAQLPSNSPPTAAVPADPSPQSQSQPLSPDPPSLSPSSQASYQNISAIRTNTMKFLPNFFTRHQLSAIFICFPDPHFKTRKHKARIVSSSLNAEYAYVLRPGGKLYTITDVEELHRWMVSHFDVGDGDEEGAGEEGQINTVKELFERVGDDELEQDPCVRIMMEETEEGKKVTRNNGKKYVAVWRRMEDPQWP</sequence>
<evidence type="ECO:0000256" key="5">
    <source>
        <dbReference type="ARBA" id="ARBA00022691"/>
    </source>
</evidence>
<comment type="catalytic activity">
    <reaction evidence="1 9">
        <text>guanosine(46) in tRNA + S-adenosyl-L-methionine = N(7)-methylguanosine(46) in tRNA + S-adenosyl-L-homocysteine</text>
        <dbReference type="Rhea" id="RHEA:42708"/>
        <dbReference type="Rhea" id="RHEA-COMP:10188"/>
        <dbReference type="Rhea" id="RHEA-COMP:10189"/>
        <dbReference type="ChEBI" id="CHEBI:57856"/>
        <dbReference type="ChEBI" id="CHEBI:59789"/>
        <dbReference type="ChEBI" id="CHEBI:74269"/>
        <dbReference type="ChEBI" id="CHEBI:74480"/>
        <dbReference type="EC" id="2.1.1.33"/>
    </reaction>
</comment>
<dbReference type="GO" id="GO:0008176">
    <property type="term" value="F:tRNA (guanine(46)-N7)-methyltransferase activity"/>
    <property type="evidence" value="ECO:0007669"/>
    <property type="project" value="UniProtKB-UniRule"/>
</dbReference>
<keyword evidence="8 9" id="KW-0539">Nucleus</keyword>
<dbReference type="Pfam" id="PF02390">
    <property type="entry name" value="Methyltransf_4"/>
    <property type="match status" value="2"/>
</dbReference>
<keyword evidence="2 9" id="KW-0820">tRNA-binding</keyword>
<feature type="compositionally biased region" description="Low complexity" evidence="10">
    <location>
        <begin position="166"/>
        <end position="178"/>
    </location>
</feature>
<dbReference type="OrthoDB" id="47276at2759"/>
<dbReference type="PANTHER" id="PTHR23417">
    <property type="entry name" value="3-DEOXY-D-MANNO-OCTULOSONIC-ACID TRANSFERASE/TRNA GUANINE-N 7 - -METHYLTRANSFERASE"/>
    <property type="match status" value="1"/>
</dbReference>
<proteinExistence type="inferred from homology"/>
<evidence type="ECO:0000256" key="10">
    <source>
        <dbReference type="SAM" id="MobiDB-lite"/>
    </source>
</evidence>
<evidence type="ECO:0000256" key="7">
    <source>
        <dbReference type="ARBA" id="ARBA00022884"/>
    </source>
</evidence>
<name>A0A8H8CT63_AJECA</name>
<dbReference type="EC" id="2.1.1.33" evidence="9"/>
<keyword evidence="3 9" id="KW-0489">Methyltransferase</keyword>
<comment type="pathway">
    <text evidence="9">tRNA modification; N(7)-methylguanine-tRNA biosynthesis.</text>
</comment>
<dbReference type="AlphaFoldDB" id="A0A8H8CT63"/>
<dbReference type="HAMAP" id="MF_03055">
    <property type="entry name" value="tRNA_methyltr_TrmB_euk"/>
    <property type="match status" value="1"/>
</dbReference>
<organism evidence="11 12">
    <name type="scientific">Ajellomyces capsulatus</name>
    <name type="common">Darling's disease fungus</name>
    <name type="synonym">Histoplasma capsulatum</name>
    <dbReference type="NCBI Taxonomy" id="5037"/>
    <lineage>
        <taxon>Eukaryota</taxon>
        <taxon>Fungi</taxon>
        <taxon>Dikarya</taxon>
        <taxon>Ascomycota</taxon>
        <taxon>Pezizomycotina</taxon>
        <taxon>Eurotiomycetes</taxon>
        <taxon>Eurotiomycetidae</taxon>
        <taxon>Onygenales</taxon>
        <taxon>Ajellomycetaceae</taxon>
        <taxon>Histoplasma</taxon>
    </lineage>
</organism>
<evidence type="ECO:0000256" key="6">
    <source>
        <dbReference type="ARBA" id="ARBA00022694"/>
    </source>
</evidence>